<evidence type="ECO:0008006" key="3">
    <source>
        <dbReference type="Google" id="ProtNLM"/>
    </source>
</evidence>
<protein>
    <recommendedName>
        <fullName evidence="3">Secreted protein</fullName>
    </recommendedName>
</protein>
<feature type="signal peptide" evidence="1">
    <location>
        <begin position="1"/>
        <end position="20"/>
    </location>
</feature>
<reference evidence="2" key="1">
    <citation type="submission" date="2015-07" db="EMBL/GenBank/DDBJ databases">
        <title>MeaNS - Measles Nucleotide Surveillance Program.</title>
        <authorList>
            <person name="Tran T."/>
            <person name="Druce J."/>
        </authorList>
    </citation>
    <scope>NUCLEOTIDE SEQUENCE</scope>
    <source>
        <strain evidence="2">UCB-OBI-ISO-001</strain>
        <tissue evidence="2">Gonad</tissue>
    </source>
</reference>
<feature type="chain" id="PRO_5005582992" description="Secreted protein" evidence="1">
    <location>
        <begin position="21"/>
        <end position="115"/>
    </location>
</feature>
<feature type="non-terminal residue" evidence="2">
    <location>
        <position position="1"/>
    </location>
</feature>
<keyword evidence="1" id="KW-0732">Signal</keyword>
<dbReference type="EMBL" id="KQ421806">
    <property type="protein sequence ID" value="KOF76398.1"/>
    <property type="molecule type" value="Genomic_DNA"/>
</dbReference>
<organism evidence="2">
    <name type="scientific">Octopus bimaculoides</name>
    <name type="common">California two-spotted octopus</name>
    <dbReference type="NCBI Taxonomy" id="37653"/>
    <lineage>
        <taxon>Eukaryota</taxon>
        <taxon>Metazoa</taxon>
        <taxon>Spiralia</taxon>
        <taxon>Lophotrochozoa</taxon>
        <taxon>Mollusca</taxon>
        <taxon>Cephalopoda</taxon>
        <taxon>Coleoidea</taxon>
        <taxon>Octopodiformes</taxon>
        <taxon>Octopoda</taxon>
        <taxon>Incirrata</taxon>
        <taxon>Octopodidae</taxon>
        <taxon>Octopus</taxon>
    </lineage>
</organism>
<proteinExistence type="predicted"/>
<gene>
    <name evidence="2" type="ORF">OCBIM_22033414mg</name>
</gene>
<accession>A0A0L8GHG9</accession>
<sequence length="115" mass="12517">CVCACLCICMHITVCLYILAECNHSQAGHCLARRCAVSSLCLFHSCISSTSDLCLHAWSRVTSLQALPTQSSLLLPSPTPTTALPRHQFNPICFSTFACLFVDCNCCVLEESVCQ</sequence>
<evidence type="ECO:0000313" key="2">
    <source>
        <dbReference type="EMBL" id="KOF76398.1"/>
    </source>
</evidence>
<evidence type="ECO:0000256" key="1">
    <source>
        <dbReference type="SAM" id="SignalP"/>
    </source>
</evidence>
<dbReference type="AlphaFoldDB" id="A0A0L8GHG9"/>
<name>A0A0L8GHG9_OCTBM</name>